<dbReference type="WBParaSite" id="jg22919">
    <property type="protein sequence ID" value="jg22919"/>
    <property type="gene ID" value="jg22919"/>
</dbReference>
<proteinExistence type="predicted"/>
<sequence length="69" mass="7427">MQLPRPYWAWPRCTSFPALRWPNSSKALYRAVGTLLGAGGRPPGATAGTVAVAAEHCHRPVDGTCCSFR</sequence>
<keyword evidence="1" id="KW-1185">Reference proteome</keyword>
<accession>A0A915DTZ0</accession>
<protein>
    <submittedName>
        <fullName evidence="2">Uncharacterized protein</fullName>
    </submittedName>
</protein>
<reference evidence="2" key="1">
    <citation type="submission" date="2022-11" db="UniProtKB">
        <authorList>
            <consortium name="WormBaseParasite"/>
        </authorList>
    </citation>
    <scope>IDENTIFICATION</scope>
</reference>
<name>A0A915DTZ0_9BILA</name>
<evidence type="ECO:0000313" key="1">
    <source>
        <dbReference type="Proteomes" id="UP000887574"/>
    </source>
</evidence>
<dbReference type="Proteomes" id="UP000887574">
    <property type="component" value="Unplaced"/>
</dbReference>
<organism evidence="1 2">
    <name type="scientific">Ditylenchus dipsaci</name>
    <dbReference type="NCBI Taxonomy" id="166011"/>
    <lineage>
        <taxon>Eukaryota</taxon>
        <taxon>Metazoa</taxon>
        <taxon>Ecdysozoa</taxon>
        <taxon>Nematoda</taxon>
        <taxon>Chromadorea</taxon>
        <taxon>Rhabditida</taxon>
        <taxon>Tylenchina</taxon>
        <taxon>Tylenchomorpha</taxon>
        <taxon>Sphaerularioidea</taxon>
        <taxon>Anguinidae</taxon>
        <taxon>Anguininae</taxon>
        <taxon>Ditylenchus</taxon>
    </lineage>
</organism>
<dbReference type="AlphaFoldDB" id="A0A915DTZ0"/>
<evidence type="ECO:0000313" key="2">
    <source>
        <dbReference type="WBParaSite" id="jg22919"/>
    </source>
</evidence>